<feature type="transmembrane region" description="Helical" evidence="7">
    <location>
        <begin position="219"/>
        <end position="237"/>
    </location>
</feature>
<protein>
    <submittedName>
        <fullName evidence="9">Prolipoprotein diacylglyceryl transferase</fullName>
    </submittedName>
</protein>
<dbReference type="EMBL" id="LT629973">
    <property type="protein sequence ID" value="SEH80446.1"/>
    <property type="molecule type" value="Genomic_DNA"/>
</dbReference>
<accession>A0A1C7PCN7</accession>
<gene>
    <name evidence="9" type="ORF">PYTT_0880</name>
</gene>
<feature type="transmembrane region" description="Helical" evidence="7">
    <location>
        <begin position="21"/>
        <end position="42"/>
    </location>
</feature>
<feature type="transmembrane region" description="Helical" evidence="7">
    <location>
        <begin position="544"/>
        <end position="561"/>
    </location>
</feature>
<feature type="transmembrane region" description="Helical" evidence="7">
    <location>
        <begin position="635"/>
        <end position="655"/>
    </location>
</feature>
<dbReference type="PANTHER" id="PTHR30589">
    <property type="entry name" value="PROLIPOPROTEIN DIACYLGLYCERYL TRANSFERASE"/>
    <property type="match status" value="1"/>
</dbReference>
<dbReference type="Gene3D" id="1.20.144.10">
    <property type="entry name" value="Phosphatidic acid phosphatase type 2/haloperoxidase"/>
    <property type="match status" value="1"/>
</dbReference>
<dbReference type="KEGG" id="agl:PYTT_0880"/>
<evidence type="ECO:0000256" key="4">
    <source>
        <dbReference type="ARBA" id="ARBA00022692"/>
    </source>
</evidence>
<dbReference type="InterPro" id="IPR026841">
    <property type="entry name" value="Aur1/Ipt1"/>
</dbReference>
<keyword evidence="4 7" id="KW-0812">Transmembrane</keyword>
<feature type="transmembrane region" description="Helical" evidence="7">
    <location>
        <begin position="605"/>
        <end position="623"/>
    </location>
</feature>
<evidence type="ECO:0000313" key="9">
    <source>
        <dbReference type="EMBL" id="SEH80446.1"/>
    </source>
</evidence>
<feature type="domain" description="Inositolphosphotransferase Aur1/Ipt1" evidence="8">
    <location>
        <begin position="220"/>
        <end position="357"/>
    </location>
</feature>
<evidence type="ECO:0000313" key="10">
    <source>
        <dbReference type="Proteomes" id="UP000176204"/>
    </source>
</evidence>
<evidence type="ECO:0000256" key="7">
    <source>
        <dbReference type="SAM" id="Phobius"/>
    </source>
</evidence>
<keyword evidence="9" id="KW-0449">Lipoprotein</keyword>
<feature type="transmembrane region" description="Helical" evidence="7">
    <location>
        <begin position="249"/>
        <end position="274"/>
    </location>
</feature>
<dbReference type="InterPro" id="IPR001640">
    <property type="entry name" value="Lgt"/>
</dbReference>
<reference evidence="10" key="1">
    <citation type="submission" date="2016-09" db="EMBL/GenBank/DDBJ databases">
        <authorList>
            <person name="Koehorst J."/>
        </authorList>
    </citation>
    <scope>NUCLEOTIDE SEQUENCE [LARGE SCALE GENOMIC DNA]</scope>
</reference>
<dbReference type="Pfam" id="PF14378">
    <property type="entry name" value="PAP2_3"/>
    <property type="match status" value="1"/>
</dbReference>
<feature type="transmembrane region" description="Helical" evidence="7">
    <location>
        <begin position="123"/>
        <end position="143"/>
    </location>
</feature>
<feature type="transmembrane region" description="Helical" evidence="7">
    <location>
        <begin position="54"/>
        <end position="74"/>
    </location>
</feature>
<evidence type="ECO:0000256" key="1">
    <source>
        <dbReference type="ARBA" id="ARBA00007150"/>
    </source>
</evidence>
<keyword evidence="10" id="KW-1185">Reference proteome</keyword>
<dbReference type="AlphaFoldDB" id="A0A1C7PCN7"/>
<dbReference type="RefSeq" id="WP_067774746.1">
    <property type="nucleotide sequence ID" value="NZ_LIGX01000019.1"/>
</dbReference>
<keyword evidence="5 7" id="KW-1133">Transmembrane helix</keyword>
<evidence type="ECO:0000259" key="8">
    <source>
        <dbReference type="Pfam" id="PF14378"/>
    </source>
</evidence>
<feature type="transmembrane region" description="Helical" evidence="7">
    <location>
        <begin position="567"/>
        <end position="584"/>
    </location>
</feature>
<dbReference type="STRING" id="1679444.PYTT_0880"/>
<feature type="transmembrane region" description="Helical" evidence="7">
    <location>
        <begin position="447"/>
        <end position="466"/>
    </location>
</feature>
<feature type="transmembrane region" description="Helical" evidence="7">
    <location>
        <begin position="95"/>
        <end position="117"/>
    </location>
</feature>
<feature type="transmembrane region" description="Helical" evidence="7">
    <location>
        <begin position="348"/>
        <end position="369"/>
    </location>
</feature>
<feature type="transmembrane region" description="Helical" evidence="7">
    <location>
        <begin position="478"/>
        <end position="495"/>
    </location>
</feature>
<dbReference type="Pfam" id="PF01790">
    <property type="entry name" value="LGT"/>
    <property type="match status" value="1"/>
</dbReference>
<feature type="transmembrane region" description="Helical" evidence="7">
    <location>
        <begin position="324"/>
        <end position="342"/>
    </location>
</feature>
<evidence type="ECO:0000256" key="2">
    <source>
        <dbReference type="ARBA" id="ARBA00022475"/>
    </source>
</evidence>
<dbReference type="Proteomes" id="UP000176204">
    <property type="component" value="Chromosome I"/>
</dbReference>
<comment type="similarity">
    <text evidence="1">Belongs to the Lgt family.</text>
</comment>
<evidence type="ECO:0000256" key="5">
    <source>
        <dbReference type="ARBA" id="ARBA00022989"/>
    </source>
</evidence>
<dbReference type="PANTHER" id="PTHR30589:SF0">
    <property type="entry name" value="PHOSPHATIDYLGLYCEROL--PROLIPOPROTEIN DIACYLGLYCERYL TRANSFERASE"/>
    <property type="match status" value="1"/>
</dbReference>
<sequence>MTDTPRPQRTLLHRLIASRTFYAACFCILLPLLIVWGCIRLEPSVTLPPLHHPIIGTAMATLALSGMAAAMLNLKIRGGGLPMNGFPPPRFVATGIYRLVPHPIYTCSVILAAGASVATGSAAGLYIFTPLIALGCAAIVWGYERQDLIRRFGTSSPPTWLSLPPPGHRHNTPFERLRAFLLPAIVWTALYFLGGHMMLTEGAPSCRILGEQATPVIQQAGWIYVSIYPVLLLVILLQHTDALMRSFAISGILACALAFLLYILFPLSCPFLPFEPTTAGGRLLEWERSVDLNGGIAFPSYHALWAFLMLAALWRAAPGNLPRLLMLLWTLALCWSCVATGMHGWIDIIAAALLTAGVLLRAPILRSIIRLSECLANSWHAWRIGPLRIINHAIYTFLAAAGGYYLVLALAGPSYLLASGIVTICSLAGAGIWAQLIEGSSQLLRPFGYYGAILGGIAGILLIATTSHLLPENGNDPWIIFGAMAAAAPWIQAIGRIRCIVQGCCHGRPVHTCHTHLGLRHTNPSSRVCALSPYTGIPLHATPLYSIAFNLLIGTILLRLWTASASVALIAGLYFALAGLSRFVEEAYRGEPQTRRAWGLTEYQWLAVAFILTAFVIWSLPGGTTPAPAPDWLNATYWLALPVGLLYAFAMSMDFPNSHRRYSRLTG</sequence>
<evidence type="ECO:0000256" key="6">
    <source>
        <dbReference type="ARBA" id="ARBA00023136"/>
    </source>
</evidence>
<feature type="transmembrane region" description="Helical" evidence="7">
    <location>
        <begin position="414"/>
        <end position="435"/>
    </location>
</feature>
<keyword evidence="2" id="KW-1003">Cell membrane</keyword>
<dbReference type="GO" id="GO:0005886">
    <property type="term" value="C:plasma membrane"/>
    <property type="evidence" value="ECO:0007669"/>
    <property type="project" value="InterPro"/>
</dbReference>
<feature type="transmembrane region" description="Helical" evidence="7">
    <location>
        <begin position="294"/>
        <end position="317"/>
    </location>
</feature>
<dbReference type="GO" id="GO:0042158">
    <property type="term" value="P:lipoprotein biosynthetic process"/>
    <property type="evidence" value="ECO:0007669"/>
    <property type="project" value="InterPro"/>
</dbReference>
<feature type="transmembrane region" description="Helical" evidence="7">
    <location>
        <begin position="389"/>
        <end position="408"/>
    </location>
</feature>
<dbReference type="GO" id="GO:0008961">
    <property type="term" value="F:phosphatidylglycerol-prolipoprotein diacylglyceryl transferase activity"/>
    <property type="evidence" value="ECO:0007669"/>
    <property type="project" value="InterPro"/>
</dbReference>
<proteinExistence type="inferred from homology"/>
<dbReference type="Gene3D" id="1.20.120.1630">
    <property type="match status" value="1"/>
</dbReference>
<feature type="transmembrane region" description="Helical" evidence="7">
    <location>
        <begin position="179"/>
        <end position="199"/>
    </location>
</feature>
<keyword evidence="6 7" id="KW-0472">Membrane</keyword>
<evidence type="ECO:0000256" key="3">
    <source>
        <dbReference type="ARBA" id="ARBA00022679"/>
    </source>
</evidence>
<organism evidence="9 10">
    <name type="scientific">Akkermansia glycaniphila</name>
    <dbReference type="NCBI Taxonomy" id="1679444"/>
    <lineage>
        <taxon>Bacteria</taxon>
        <taxon>Pseudomonadati</taxon>
        <taxon>Verrucomicrobiota</taxon>
        <taxon>Verrucomicrobiia</taxon>
        <taxon>Verrucomicrobiales</taxon>
        <taxon>Akkermansiaceae</taxon>
        <taxon>Akkermansia</taxon>
    </lineage>
</organism>
<dbReference type="InterPro" id="IPR036938">
    <property type="entry name" value="PAP2/HPO_sf"/>
</dbReference>
<name>A0A1C7PCN7_9BACT</name>
<dbReference type="SUPFAM" id="SSF48317">
    <property type="entry name" value="Acid phosphatase/Vanadium-dependent haloperoxidase"/>
    <property type="match status" value="1"/>
</dbReference>
<keyword evidence="3 9" id="KW-0808">Transferase</keyword>